<dbReference type="InterPro" id="IPR000980">
    <property type="entry name" value="SH2"/>
</dbReference>
<accession>A0A8C3E3H5</accession>
<dbReference type="GO" id="GO:0005886">
    <property type="term" value="C:plasma membrane"/>
    <property type="evidence" value="ECO:0007669"/>
    <property type="project" value="TreeGrafter"/>
</dbReference>
<keyword evidence="5" id="KW-1185">Reference proteome</keyword>
<evidence type="ECO:0000256" key="3">
    <source>
        <dbReference type="SAM" id="MobiDB-lite"/>
    </source>
</evidence>
<gene>
    <name evidence="4" type="primary">LOC116438799</name>
</gene>
<dbReference type="GO" id="GO:0005068">
    <property type="term" value="F:transmembrane receptor protein tyrosine kinase adaptor activity"/>
    <property type="evidence" value="ECO:0007669"/>
    <property type="project" value="TreeGrafter"/>
</dbReference>
<feature type="compositionally biased region" description="Low complexity" evidence="3">
    <location>
        <begin position="36"/>
        <end position="53"/>
    </location>
</feature>
<dbReference type="SUPFAM" id="SSF55550">
    <property type="entry name" value="SH2 domain"/>
    <property type="match status" value="1"/>
</dbReference>
<dbReference type="SMART" id="SM00252">
    <property type="entry name" value="SH2"/>
    <property type="match status" value="1"/>
</dbReference>
<dbReference type="PRINTS" id="PR00401">
    <property type="entry name" value="SH2DOMAIN"/>
</dbReference>
<dbReference type="GO" id="GO:0035556">
    <property type="term" value="P:intracellular signal transduction"/>
    <property type="evidence" value="ECO:0007669"/>
    <property type="project" value="TreeGrafter"/>
</dbReference>
<dbReference type="Gene3D" id="3.30.505.10">
    <property type="entry name" value="SH2 domain"/>
    <property type="match status" value="1"/>
</dbReference>
<dbReference type="AlphaFoldDB" id="A0A8C3E3H5"/>
<feature type="region of interest" description="Disordered" evidence="3">
    <location>
        <begin position="281"/>
        <end position="308"/>
    </location>
</feature>
<dbReference type="Proteomes" id="UP000694553">
    <property type="component" value="Unassembled WGS sequence"/>
</dbReference>
<reference evidence="4" key="2">
    <citation type="submission" date="2025-08" db="UniProtKB">
        <authorList>
            <consortium name="Ensembl"/>
        </authorList>
    </citation>
    <scope>IDENTIFICATION</scope>
</reference>
<organism evidence="4 5">
    <name type="scientific">Corvus moneduloides</name>
    <name type="common">New Caledonian crow</name>
    <dbReference type="NCBI Taxonomy" id="1196302"/>
    <lineage>
        <taxon>Eukaryota</taxon>
        <taxon>Metazoa</taxon>
        <taxon>Chordata</taxon>
        <taxon>Craniata</taxon>
        <taxon>Vertebrata</taxon>
        <taxon>Euteleostomi</taxon>
        <taxon>Archelosauria</taxon>
        <taxon>Archosauria</taxon>
        <taxon>Dinosauria</taxon>
        <taxon>Saurischia</taxon>
        <taxon>Theropoda</taxon>
        <taxon>Coelurosauria</taxon>
        <taxon>Aves</taxon>
        <taxon>Neognathae</taxon>
        <taxon>Neoaves</taxon>
        <taxon>Telluraves</taxon>
        <taxon>Australaves</taxon>
        <taxon>Passeriformes</taxon>
        <taxon>Corvoidea</taxon>
        <taxon>Corvidae</taxon>
        <taxon>Corvus</taxon>
    </lineage>
</organism>
<dbReference type="Ensembl" id="ENSCMUT00000016917.2">
    <property type="protein sequence ID" value="ENSCMUP00000015746.2"/>
    <property type="gene ID" value="ENSCMUG00000009780.2"/>
</dbReference>
<dbReference type="PROSITE" id="PS50001">
    <property type="entry name" value="SH2"/>
    <property type="match status" value="1"/>
</dbReference>
<evidence type="ECO:0000313" key="4">
    <source>
        <dbReference type="Ensembl" id="ENSCMUP00000015746.2"/>
    </source>
</evidence>
<protein>
    <submittedName>
        <fullName evidence="4">Uncharacterized protein</fullName>
    </submittedName>
</protein>
<reference evidence="5" key="1">
    <citation type="submission" date="2019-10" db="EMBL/GenBank/DDBJ databases">
        <title>Corvus moneduloides (New Caledonian crow) genome, bCorMon1, primary haplotype.</title>
        <authorList>
            <person name="Rutz C."/>
            <person name="Fungtammasan C."/>
            <person name="Mountcastle J."/>
            <person name="Formenti G."/>
            <person name="Chow W."/>
            <person name="Howe K."/>
            <person name="Steele M.P."/>
            <person name="Fernandes J."/>
            <person name="Gilbert M.T.P."/>
            <person name="Fedrigo O."/>
            <person name="Jarvis E.D."/>
            <person name="Gemmell N."/>
        </authorList>
    </citation>
    <scope>NUCLEOTIDE SEQUENCE [LARGE SCALE GENOMIC DNA]</scope>
</reference>
<feature type="region of interest" description="Disordered" evidence="3">
    <location>
        <begin position="1"/>
        <end position="63"/>
    </location>
</feature>
<dbReference type="PANTHER" id="PTHR10872:SF2">
    <property type="entry name" value="LNK, ISOFORM D"/>
    <property type="match status" value="1"/>
</dbReference>
<sequence>MSGPLETLPSCARRSREGGLDSGCATSSPHQPGTRAAPKGSGPVAAAAVARGPQRLSEPPVPHFVHPRHDPEPFLDAELCEGDNVELLARGSGAGLGPGAGGGSPLPPYELGEPPWHPLAAFPWFHGTLSRLRAAQLVLSGGARDHGLFLLRHSETRRGQYVLTLNCHGKAKHVLVSVNEASQCWVENLLFPSIFDMFSYFRVHPIPLKSEGDATLLAYVEAPRWFSGEGGSGWDLSSLGVDLVVLGNSGEGHGDRGWIWVNLGGVEMNFQVFSGHPPSSFVPLSPPPQGSPPHTPRQAGMSDASARHGWPLTTLPGTVTTLWSPTWVGLKQPLFPDAFPGTL</sequence>
<proteinExistence type="inferred from homology"/>
<evidence type="ECO:0000256" key="1">
    <source>
        <dbReference type="ARBA" id="ARBA00010220"/>
    </source>
</evidence>
<dbReference type="InterPro" id="IPR036860">
    <property type="entry name" value="SH2_dom_sf"/>
</dbReference>
<dbReference type="Pfam" id="PF00017">
    <property type="entry name" value="SH2"/>
    <property type="match status" value="1"/>
</dbReference>
<dbReference type="InterPro" id="IPR030523">
    <property type="entry name" value="SH2B"/>
</dbReference>
<evidence type="ECO:0000256" key="2">
    <source>
        <dbReference type="ARBA" id="ARBA00022553"/>
    </source>
</evidence>
<comment type="similarity">
    <text evidence="1">Belongs to the SH2B adapter family.</text>
</comment>
<reference evidence="4" key="3">
    <citation type="submission" date="2025-09" db="UniProtKB">
        <authorList>
            <consortium name="Ensembl"/>
        </authorList>
    </citation>
    <scope>IDENTIFICATION</scope>
</reference>
<keyword evidence="2" id="KW-0597">Phosphoprotein</keyword>
<name>A0A8C3E3H5_CORMO</name>
<evidence type="ECO:0000313" key="5">
    <source>
        <dbReference type="Proteomes" id="UP000694553"/>
    </source>
</evidence>
<accession>A0A8U7NXL1</accession>
<dbReference type="PANTHER" id="PTHR10872">
    <property type="entry name" value="SH2B ADAPTER PROTEIN"/>
    <property type="match status" value="1"/>
</dbReference>
<feature type="compositionally biased region" description="Pro residues" evidence="3">
    <location>
        <begin position="284"/>
        <end position="295"/>
    </location>
</feature>